<dbReference type="EMBL" id="OU893346">
    <property type="protein sequence ID" value="CAG9785894.1"/>
    <property type="molecule type" value="Genomic_DNA"/>
</dbReference>
<dbReference type="GO" id="GO:0016018">
    <property type="term" value="F:cyclosporin A binding"/>
    <property type="evidence" value="ECO:0007669"/>
    <property type="project" value="TreeGrafter"/>
</dbReference>
<dbReference type="Pfam" id="PF00160">
    <property type="entry name" value="Pro_isomerase"/>
    <property type="match status" value="1"/>
</dbReference>
<dbReference type="InterPro" id="IPR017907">
    <property type="entry name" value="Znf_RING_CS"/>
</dbReference>
<dbReference type="GO" id="GO:0003755">
    <property type="term" value="F:peptidyl-prolyl cis-trans isomerase activity"/>
    <property type="evidence" value="ECO:0007669"/>
    <property type="project" value="InterPro"/>
</dbReference>
<evidence type="ECO:0000256" key="5">
    <source>
        <dbReference type="SAM" id="MobiDB-lite"/>
    </source>
</evidence>
<evidence type="ECO:0000259" key="6">
    <source>
        <dbReference type="PROSITE" id="PS50072"/>
    </source>
</evidence>
<evidence type="ECO:0000256" key="1">
    <source>
        <dbReference type="ARBA" id="ARBA00022723"/>
    </source>
</evidence>
<feature type="domain" description="PPIase cyclophilin-type" evidence="6">
    <location>
        <begin position="375"/>
        <end position="533"/>
    </location>
</feature>
<dbReference type="Proteomes" id="UP001153714">
    <property type="component" value="Chromosome 15"/>
</dbReference>
<dbReference type="InterPro" id="IPR029000">
    <property type="entry name" value="Cyclophilin-like_dom_sf"/>
</dbReference>
<evidence type="ECO:0008006" key="10">
    <source>
        <dbReference type="Google" id="ProtNLM"/>
    </source>
</evidence>
<feature type="compositionally biased region" description="Low complexity" evidence="5">
    <location>
        <begin position="345"/>
        <end position="360"/>
    </location>
</feature>
<feature type="region of interest" description="Disordered" evidence="5">
    <location>
        <begin position="341"/>
        <end position="362"/>
    </location>
</feature>
<dbReference type="GO" id="GO:0008270">
    <property type="term" value="F:zinc ion binding"/>
    <property type="evidence" value="ECO:0007669"/>
    <property type="project" value="UniProtKB-KW"/>
</dbReference>
<sequence>MNGSTDESSFVFPRASERRPPVRVLKRGPTSAGRSTEDVSPKRPPPPDRAPSGPSRPPRPRMASSPLGEIEELALCSCCKRRFDEGERPPKLLACKHHFCLACARSVLGKGREVYCVHCWKRTELPDGRADALPTHRPVLALARRLAAPAPAPAPSPLPSPPSPPPACPAHALPALWCCACDARACRGCGQHAAHAHALRPPREARALLARQRRDLLHELRRLAARRRDFLLRALDAATALKLRLEAELAAPPALGGPEPTSLPAAAAERERLRARLAEAALRARLEDLVRAAAAPLDFELIRRALAAPAPEPPPAGERRDPVLFLGNYCAARLYERRREEDEGPAAAAGGSPAGAIGAGSPPPARGPGAFPLFYFDVEVNGAPLGRVVIEVRGDVAPRMARNFAALATGELGVGYRGCAVFQCWENESVITGDFELNDGRGGRSAFEESHFMPDDTRLAAVRGAVGMRRSQKRHDNLGLVGSQFRIVLREMRGFTAIFGSVVEGLELVDRLSRAGDSAGKPHSAILISSCGRLN</sequence>
<reference evidence="8" key="2">
    <citation type="submission" date="2022-10" db="EMBL/GenBank/DDBJ databases">
        <authorList>
            <consortium name="ENA_rothamsted_submissions"/>
            <consortium name="culmorum"/>
            <person name="King R."/>
        </authorList>
    </citation>
    <scope>NUCLEOTIDE SEQUENCE</scope>
</reference>
<dbReference type="PROSITE" id="PS50089">
    <property type="entry name" value="ZF_RING_2"/>
    <property type="match status" value="1"/>
</dbReference>
<proteinExistence type="predicted"/>
<evidence type="ECO:0000313" key="9">
    <source>
        <dbReference type="Proteomes" id="UP001153714"/>
    </source>
</evidence>
<dbReference type="AlphaFoldDB" id="A0A9N9QY60"/>
<dbReference type="PANTHER" id="PTHR11071:SF577">
    <property type="entry name" value="PEPTIDYL-PROLYL CIS-TRANS ISOMERASE"/>
    <property type="match status" value="1"/>
</dbReference>
<dbReference type="GO" id="GO:0006457">
    <property type="term" value="P:protein folding"/>
    <property type="evidence" value="ECO:0007669"/>
    <property type="project" value="TreeGrafter"/>
</dbReference>
<keyword evidence="3" id="KW-0862">Zinc</keyword>
<feature type="region of interest" description="Disordered" evidence="5">
    <location>
        <begin position="1"/>
        <end position="66"/>
    </location>
</feature>
<evidence type="ECO:0000259" key="7">
    <source>
        <dbReference type="PROSITE" id="PS50089"/>
    </source>
</evidence>
<evidence type="ECO:0000313" key="8">
    <source>
        <dbReference type="EMBL" id="CAG9785894.1"/>
    </source>
</evidence>
<dbReference type="SUPFAM" id="SSF57850">
    <property type="entry name" value="RING/U-box"/>
    <property type="match status" value="1"/>
</dbReference>
<dbReference type="PROSITE" id="PS00518">
    <property type="entry name" value="ZF_RING_1"/>
    <property type="match status" value="1"/>
</dbReference>
<name>A0A9N9QY60_9NEOP</name>
<dbReference type="FunFam" id="2.40.100.10:FF:000036">
    <property type="entry name" value="Peptidyl-prolyl cis-trans isomerase"/>
    <property type="match status" value="1"/>
</dbReference>
<dbReference type="OrthoDB" id="252722at2759"/>
<dbReference type="InterPro" id="IPR002130">
    <property type="entry name" value="Cyclophilin-type_PPIase_dom"/>
</dbReference>
<keyword evidence="2 4" id="KW-0863">Zinc-finger</keyword>
<dbReference type="Gene3D" id="3.30.40.10">
    <property type="entry name" value="Zinc/RING finger domain, C3HC4 (zinc finger)"/>
    <property type="match status" value="1"/>
</dbReference>
<dbReference type="SUPFAM" id="SSF50891">
    <property type="entry name" value="Cyclophilin-like"/>
    <property type="match status" value="1"/>
</dbReference>
<dbReference type="PANTHER" id="PTHR11071">
    <property type="entry name" value="PEPTIDYL-PROLYL CIS-TRANS ISOMERASE"/>
    <property type="match status" value="1"/>
</dbReference>
<gene>
    <name evidence="8" type="ORF">DIATSA_LOCUS3892</name>
</gene>
<feature type="compositionally biased region" description="Pro residues" evidence="5">
    <location>
        <begin position="42"/>
        <end position="57"/>
    </location>
</feature>
<keyword evidence="1" id="KW-0479">Metal-binding</keyword>
<dbReference type="PROSITE" id="PS50072">
    <property type="entry name" value="CSA_PPIASE_2"/>
    <property type="match status" value="1"/>
</dbReference>
<keyword evidence="9" id="KW-1185">Reference proteome</keyword>
<dbReference type="InterPro" id="IPR013083">
    <property type="entry name" value="Znf_RING/FYVE/PHD"/>
</dbReference>
<organism evidence="8 9">
    <name type="scientific">Diatraea saccharalis</name>
    <name type="common">sugarcane borer</name>
    <dbReference type="NCBI Taxonomy" id="40085"/>
    <lineage>
        <taxon>Eukaryota</taxon>
        <taxon>Metazoa</taxon>
        <taxon>Ecdysozoa</taxon>
        <taxon>Arthropoda</taxon>
        <taxon>Hexapoda</taxon>
        <taxon>Insecta</taxon>
        <taxon>Pterygota</taxon>
        <taxon>Neoptera</taxon>
        <taxon>Endopterygota</taxon>
        <taxon>Lepidoptera</taxon>
        <taxon>Glossata</taxon>
        <taxon>Ditrysia</taxon>
        <taxon>Pyraloidea</taxon>
        <taxon>Crambidae</taxon>
        <taxon>Crambinae</taxon>
        <taxon>Diatraea</taxon>
    </lineage>
</organism>
<evidence type="ECO:0000256" key="4">
    <source>
        <dbReference type="PROSITE-ProRule" id="PRU00175"/>
    </source>
</evidence>
<dbReference type="Gene3D" id="2.40.100.10">
    <property type="entry name" value="Cyclophilin-like"/>
    <property type="match status" value="1"/>
</dbReference>
<feature type="domain" description="RING-type" evidence="7">
    <location>
        <begin position="76"/>
        <end position="119"/>
    </location>
</feature>
<evidence type="ECO:0000256" key="2">
    <source>
        <dbReference type="ARBA" id="ARBA00022771"/>
    </source>
</evidence>
<reference evidence="8" key="1">
    <citation type="submission" date="2021-12" db="EMBL/GenBank/DDBJ databases">
        <authorList>
            <person name="King R."/>
        </authorList>
    </citation>
    <scope>NUCLEOTIDE SEQUENCE</scope>
</reference>
<dbReference type="GO" id="GO:0005737">
    <property type="term" value="C:cytoplasm"/>
    <property type="evidence" value="ECO:0007669"/>
    <property type="project" value="TreeGrafter"/>
</dbReference>
<protein>
    <recommendedName>
        <fullName evidence="10">Peptidylprolyl isomerase</fullName>
    </recommendedName>
</protein>
<evidence type="ECO:0000256" key="3">
    <source>
        <dbReference type="ARBA" id="ARBA00022833"/>
    </source>
</evidence>
<accession>A0A9N9QY60</accession>
<dbReference type="InterPro" id="IPR001841">
    <property type="entry name" value="Znf_RING"/>
</dbReference>